<keyword evidence="3" id="KW-0547">Nucleotide-binding</keyword>
<feature type="domain" description="ABC transporter" evidence="5">
    <location>
        <begin position="2"/>
        <end position="227"/>
    </location>
</feature>
<dbReference type="SUPFAM" id="SSF52540">
    <property type="entry name" value="P-loop containing nucleoside triphosphate hydrolases"/>
    <property type="match status" value="1"/>
</dbReference>
<evidence type="ECO:0000259" key="5">
    <source>
        <dbReference type="PROSITE" id="PS50893"/>
    </source>
</evidence>
<protein>
    <submittedName>
        <fullName evidence="6">ATP-binding cassette domain-containing protein</fullName>
    </submittedName>
</protein>
<dbReference type="Pfam" id="PF00005">
    <property type="entry name" value="ABC_tran"/>
    <property type="match status" value="1"/>
</dbReference>
<comment type="similarity">
    <text evidence="1">Belongs to the ABC transporter superfamily.</text>
</comment>
<evidence type="ECO:0000313" key="7">
    <source>
        <dbReference type="Proteomes" id="UP000806528"/>
    </source>
</evidence>
<gene>
    <name evidence="6" type="ORF">IDM40_26940</name>
</gene>
<dbReference type="RefSeq" id="WP_193124893.1">
    <property type="nucleotide sequence ID" value="NZ_JADBGI010000040.1"/>
</dbReference>
<organism evidence="6 7">
    <name type="scientific">Nocardiopsis coralli</name>
    <dbReference type="NCBI Taxonomy" id="2772213"/>
    <lineage>
        <taxon>Bacteria</taxon>
        <taxon>Bacillati</taxon>
        <taxon>Actinomycetota</taxon>
        <taxon>Actinomycetes</taxon>
        <taxon>Streptosporangiales</taxon>
        <taxon>Nocardiopsidaceae</taxon>
        <taxon>Nocardiopsis</taxon>
    </lineage>
</organism>
<keyword evidence="2" id="KW-0813">Transport</keyword>
<keyword evidence="4 6" id="KW-0067">ATP-binding</keyword>
<sequence>MISIDGVSKTYGKARAVENVGFTAEPGAVTGLIGPNGSGKSTTLRILLGITRPDTGTATVGGSRYRDLAFPLRTVGALLDNAAPLPERRAVDHLTWIARSNGIPKVRAREVLDAVGLSRAAKDRVKSYSLGMRQRLGIAAALLGDPDIIVLDEPMNGLDPEGIRWIRDLMRERADAGGTVLVSSHFMKELESVADHAVLLAGGRVRASGALGDIVAGYPSLEEAYFDLTREAAR</sequence>
<dbReference type="InterPro" id="IPR003439">
    <property type="entry name" value="ABC_transporter-like_ATP-bd"/>
</dbReference>
<dbReference type="SMART" id="SM00382">
    <property type="entry name" value="AAA"/>
    <property type="match status" value="1"/>
</dbReference>
<dbReference type="PROSITE" id="PS00211">
    <property type="entry name" value="ABC_TRANSPORTER_1"/>
    <property type="match status" value="1"/>
</dbReference>
<evidence type="ECO:0000313" key="6">
    <source>
        <dbReference type="EMBL" id="MBE3002309.1"/>
    </source>
</evidence>
<dbReference type="InterPro" id="IPR027417">
    <property type="entry name" value="P-loop_NTPase"/>
</dbReference>
<dbReference type="GO" id="GO:0005524">
    <property type="term" value="F:ATP binding"/>
    <property type="evidence" value="ECO:0007669"/>
    <property type="project" value="UniProtKB-KW"/>
</dbReference>
<dbReference type="PANTHER" id="PTHR43335">
    <property type="entry name" value="ABC TRANSPORTER, ATP-BINDING PROTEIN"/>
    <property type="match status" value="1"/>
</dbReference>
<dbReference type="EMBL" id="JADBGI010000040">
    <property type="protein sequence ID" value="MBE3002309.1"/>
    <property type="molecule type" value="Genomic_DNA"/>
</dbReference>
<dbReference type="PANTHER" id="PTHR43335:SF4">
    <property type="entry name" value="ABC TRANSPORTER, ATP-BINDING PROTEIN"/>
    <property type="match status" value="1"/>
</dbReference>
<keyword evidence="7" id="KW-1185">Reference proteome</keyword>
<dbReference type="InterPro" id="IPR017871">
    <property type="entry name" value="ABC_transporter-like_CS"/>
</dbReference>
<evidence type="ECO:0000256" key="3">
    <source>
        <dbReference type="ARBA" id="ARBA00022741"/>
    </source>
</evidence>
<evidence type="ECO:0000256" key="1">
    <source>
        <dbReference type="ARBA" id="ARBA00005417"/>
    </source>
</evidence>
<name>A0ABR9PEN0_9ACTN</name>
<dbReference type="Gene3D" id="3.40.50.300">
    <property type="entry name" value="P-loop containing nucleotide triphosphate hydrolases"/>
    <property type="match status" value="1"/>
</dbReference>
<reference evidence="6 7" key="1">
    <citation type="submission" date="2020-09" db="EMBL/GenBank/DDBJ databases">
        <title>Diversity and distribution of actinomycetes associated with coral in the coast of Hainan.</title>
        <authorList>
            <person name="Li F."/>
        </authorList>
    </citation>
    <scope>NUCLEOTIDE SEQUENCE [LARGE SCALE GENOMIC DNA]</scope>
    <source>
        <strain evidence="6 7">HNM0947</strain>
    </source>
</reference>
<dbReference type="PROSITE" id="PS50893">
    <property type="entry name" value="ABC_TRANSPORTER_2"/>
    <property type="match status" value="1"/>
</dbReference>
<evidence type="ECO:0000256" key="2">
    <source>
        <dbReference type="ARBA" id="ARBA00022448"/>
    </source>
</evidence>
<dbReference type="InterPro" id="IPR003593">
    <property type="entry name" value="AAA+_ATPase"/>
</dbReference>
<comment type="caution">
    <text evidence="6">The sequence shown here is derived from an EMBL/GenBank/DDBJ whole genome shotgun (WGS) entry which is preliminary data.</text>
</comment>
<accession>A0ABR9PEN0</accession>
<evidence type="ECO:0000256" key="4">
    <source>
        <dbReference type="ARBA" id="ARBA00022840"/>
    </source>
</evidence>
<dbReference type="Proteomes" id="UP000806528">
    <property type="component" value="Unassembled WGS sequence"/>
</dbReference>
<proteinExistence type="inferred from homology"/>